<name>A0A0K2TYF4_LEPSM</name>
<dbReference type="AlphaFoldDB" id="A0A0K2TYF4"/>
<feature type="non-terminal residue" evidence="1">
    <location>
        <position position="1"/>
    </location>
</feature>
<organism evidence="1">
    <name type="scientific">Lepeophtheirus salmonis</name>
    <name type="common">Salmon louse</name>
    <name type="synonym">Caligus salmonis</name>
    <dbReference type="NCBI Taxonomy" id="72036"/>
    <lineage>
        <taxon>Eukaryota</taxon>
        <taxon>Metazoa</taxon>
        <taxon>Ecdysozoa</taxon>
        <taxon>Arthropoda</taxon>
        <taxon>Crustacea</taxon>
        <taxon>Multicrustacea</taxon>
        <taxon>Hexanauplia</taxon>
        <taxon>Copepoda</taxon>
        <taxon>Siphonostomatoida</taxon>
        <taxon>Caligidae</taxon>
        <taxon>Lepeophtheirus</taxon>
    </lineage>
</organism>
<sequence length="83" mass="9732">YWITRDGIVLRALGEDWSEPYLLHTKPLNANRSGVAQKIGLSIGKTQLSPWLNLYFLNFCFGRYPLIYKETILRQSRHTLIHE</sequence>
<evidence type="ECO:0000313" key="1">
    <source>
        <dbReference type="EMBL" id="CDW31059.1"/>
    </source>
</evidence>
<proteinExistence type="predicted"/>
<accession>A0A0K2TYF4</accession>
<reference evidence="1" key="1">
    <citation type="submission" date="2014-05" db="EMBL/GenBank/DDBJ databases">
        <authorList>
            <person name="Chronopoulou M."/>
        </authorList>
    </citation>
    <scope>NUCLEOTIDE SEQUENCE</scope>
    <source>
        <tissue evidence="1">Whole organism</tissue>
    </source>
</reference>
<dbReference type="EMBL" id="HACA01013698">
    <property type="protein sequence ID" value="CDW31059.1"/>
    <property type="molecule type" value="Transcribed_RNA"/>
</dbReference>
<protein>
    <submittedName>
        <fullName evidence="1">Uncharacterized protein</fullName>
    </submittedName>
</protein>